<dbReference type="GO" id="GO:0000701">
    <property type="term" value="F:purine-specific mismatch base pair DNA N-glycosylase activity"/>
    <property type="evidence" value="ECO:0007669"/>
    <property type="project" value="UniProtKB-EC"/>
</dbReference>
<dbReference type="InterPro" id="IPR003265">
    <property type="entry name" value="HhH-GPD_domain"/>
</dbReference>
<evidence type="ECO:0000313" key="17">
    <source>
        <dbReference type="Proteomes" id="UP000650511"/>
    </source>
</evidence>
<keyword evidence="12" id="KW-0234">DNA repair</keyword>
<evidence type="ECO:0000256" key="2">
    <source>
        <dbReference type="ARBA" id="ARBA00001966"/>
    </source>
</evidence>
<dbReference type="InterPro" id="IPR011257">
    <property type="entry name" value="DNA_glycosylase"/>
</dbReference>
<dbReference type="Pfam" id="PF00633">
    <property type="entry name" value="HHH"/>
    <property type="match status" value="1"/>
</dbReference>
<organism evidence="16 17">
    <name type="scientific">Egicoccus halophilus</name>
    <dbReference type="NCBI Taxonomy" id="1670830"/>
    <lineage>
        <taxon>Bacteria</taxon>
        <taxon>Bacillati</taxon>
        <taxon>Actinomycetota</taxon>
        <taxon>Nitriliruptoria</taxon>
        <taxon>Egicoccales</taxon>
        <taxon>Egicoccaceae</taxon>
        <taxon>Egicoccus</taxon>
    </lineage>
</organism>
<evidence type="ECO:0000256" key="9">
    <source>
        <dbReference type="ARBA" id="ARBA00022801"/>
    </source>
</evidence>
<evidence type="ECO:0000256" key="5">
    <source>
        <dbReference type="ARBA" id="ARBA00022023"/>
    </source>
</evidence>
<keyword evidence="17" id="KW-1185">Reference proteome</keyword>
<dbReference type="Gene3D" id="1.10.1670.10">
    <property type="entry name" value="Helix-hairpin-Helix base-excision DNA repair enzymes (C-terminal)"/>
    <property type="match status" value="1"/>
</dbReference>
<accession>A0A8J3A9P5</accession>
<name>A0A8J3A9P5_9ACTN</name>
<reference evidence="16" key="2">
    <citation type="submission" date="2020-09" db="EMBL/GenBank/DDBJ databases">
        <authorList>
            <person name="Sun Q."/>
            <person name="Zhou Y."/>
        </authorList>
    </citation>
    <scope>NUCLEOTIDE SEQUENCE</scope>
    <source>
        <strain evidence="16">CGMCC 1.14988</strain>
    </source>
</reference>
<dbReference type="Proteomes" id="UP000650511">
    <property type="component" value="Unassembled WGS sequence"/>
</dbReference>
<dbReference type="GO" id="GO:0006284">
    <property type="term" value="P:base-excision repair"/>
    <property type="evidence" value="ECO:0007669"/>
    <property type="project" value="InterPro"/>
</dbReference>
<evidence type="ECO:0000256" key="14">
    <source>
        <dbReference type="SAM" id="MobiDB-lite"/>
    </source>
</evidence>
<evidence type="ECO:0000313" key="16">
    <source>
        <dbReference type="EMBL" id="GGI07792.1"/>
    </source>
</evidence>
<dbReference type="PROSITE" id="PS00764">
    <property type="entry name" value="ENDONUCLEASE_III_1"/>
    <property type="match status" value="1"/>
</dbReference>
<evidence type="ECO:0000256" key="13">
    <source>
        <dbReference type="ARBA" id="ARBA00023295"/>
    </source>
</evidence>
<evidence type="ECO:0000256" key="11">
    <source>
        <dbReference type="ARBA" id="ARBA00023014"/>
    </source>
</evidence>
<keyword evidence="13" id="KW-0326">Glycosidase</keyword>
<dbReference type="CDD" id="cd00056">
    <property type="entry name" value="ENDO3c"/>
    <property type="match status" value="1"/>
</dbReference>
<reference evidence="16" key="1">
    <citation type="journal article" date="2014" name="Int. J. Syst. Evol. Microbiol.">
        <title>Complete genome sequence of Corynebacterium casei LMG S-19264T (=DSM 44701T), isolated from a smear-ripened cheese.</title>
        <authorList>
            <consortium name="US DOE Joint Genome Institute (JGI-PGF)"/>
            <person name="Walter F."/>
            <person name="Albersmeier A."/>
            <person name="Kalinowski J."/>
            <person name="Ruckert C."/>
        </authorList>
    </citation>
    <scope>NUCLEOTIDE SEQUENCE</scope>
    <source>
        <strain evidence="16">CGMCC 1.14988</strain>
    </source>
</reference>
<protein>
    <recommendedName>
        <fullName evidence="5">Adenine DNA glycosylase</fullName>
        <ecNumber evidence="4">3.2.2.31</ecNumber>
    </recommendedName>
</protein>
<comment type="catalytic activity">
    <reaction evidence="1">
        <text>Hydrolyzes free adenine bases from 7,8-dihydro-8-oxoguanine:adenine mismatched double-stranded DNA, leaving an apurinic site.</text>
        <dbReference type="EC" id="3.2.2.31"/>
    </reaction>
</comment>
<dbReference type="AlphaFoldDB" id="A0A8J3A9P5"/>
<feature type="region of interest" description="Disordered" evidence="14">
    <location>
        <begin position="1"/>
        <end position="22"/>
    </location>
</feature>
<dbReference type="InterPro" id="IPR004036">
    <property type="entry name" value="Endonuclease-III-like_CS2"/>
</dbReference>
<dbReference type="GO" id="GO:0006298">
    <property type="term" value="P:mismatch repair"/>
    <property type="evidence" value="ECO:0007669"/>
    <property type="project" value="TreeGrafter"/>
</dbReference>
<feature type="domain" description="HhH-GPD" evidence="15">
    <location>
        <begin position="71"/>
        <end position="217"/>
    </location>
</feature>
<evidence type="ECO:0000256" key="7">
    <source>
        <dbReference type="ARBA" id="ARBA00022723"/>
    </source>
</evidence>
<sequence length="323" mass="34998">MAMAAAGPVPSRARRNPTKARSVVSSLLPAPVPVRVPTLADRLLQWGAETRRDLPWRRTRDPWAVLVSELMLQQTQVARVLPRYRDFLDRFPTPQACADAAPGEVVRRWDGLGYNRRALNLHRAAVVIVDEYGGRLPDDLEALLALPGVGPYTARAVLAFAFERDHGVVDTNAARVLARAVAGRRLGPREAQALADAQVPAGAAWAWNQAMLDLGATVCTKRSPRCERCPLQPACAWFSAGLAEPDPAVGSAGVSTPQARFEGSDRQGRGRLVQALRTGPLERGRLADVAGWPEDPDRAQRIADTLVAEGLAEYVDGQLSLPH</sequence>
<comment type="similarity">
    <text evidence="3">Belongs to the Nth/MutY family.</text>
</comment>
<feature type="region of interest" description="Disordered" evidence="14">
    <location>
        <begin position="249"/>
        <end position="268"/>
    </location>
</feature>
<dbReference type="Pfam" id="PF00730">
    <property type="entry name" value="HhH-GPD"/>
    <property type="match status" value="1"/>
</dbReference>
<dbReference type="SUPFAM" id="SSF48150">
    <property type="entry name" value="DNA-glycosylase"/>
    <property type="match status" value="1"/>
</dbReference>
<evidence type="ECO:0000259" key="15">
    <source>
        <dbReference type="SMART" id="SM00478"/>
    </source>
</evidence>
<evidence type="ECO:0000256" key="10">
    <source>
        <dbReference type="ARBA" id="ARBA00023004"/>
    </source>
</evidence>
<dbReference type="SMART" id="SM00478">
    <property type="entry name" value="ENDO3c"/>
    <property type="match status" value="1"/>
</dbReference>
<dbReference type="GO" id="GO:0035485">
    <property type="term" value="F:adenine/guanine mispair binding"/>
    <property type="evidence" value="ECO:0007669"/>
    <property type="project" value="TreeGrafter"/>
</dbReference>
<gene>
    <name evidence="16" type="ORF">GCM10011354_25860</name>
</gene>
<dbReference type="EMBL" id="BMHA01000009">
    <property type="protein sequence ID" value="GGI07792.1"/>
    <property type="molecule type" value="Genomic_DNA"/>
</dbReference>
<dbReference type="InterPro" id="IPR023170">
    <property type="entry name" value="HhH_base_excis_C"/>
</dbReference>
<dbReference type="PANTHER" id="PTHR42944:SF1">
    <property type="entry name" value="ADENINE DNA GLYCOSYLASE"/>
    <property type="match status" value="1"/>
</dbReference>
<dbReference type="InterPro" id="IPR000445">
    <property type="entry name" value="HhH_motif"/>
</dbReference>
<keyword evidence="10" id="KW-0408">Iron</keyword>
<dbReference type="PANTHER" id="PTHR42944">
    <property type="entry name" value="ADENINE DNA GLYCOSYLASE"/>
    <property type="match status" value="1"/>
</dbReference>
<evidence type="ECO:0000256" key="6">
    <source>
        <dbReference type="ARBA" id="ARBA00022485"/>
    </source>
</evidence>
<comment type="cofactor">
    <cofactor evidence="2">
        <name>[4Fe-4S] cluster</name>
        <dbReference type="ChEBI" id="CHEBI:49883"/>
    </cofactor>
</comment>
<keyword evidence="8" id="KW-0227">DNA damage</keyword>
<evidence type="ECO:0000256" key="8">
    <source>
        <dbReference type="ARBA" id="ARBA00022763"/>
    </source>
</evidence>
<dbReference type="EC" id="3.2.2.31" evidence="4"/>
<dbReference type="InterPro" id="IPR004035">
    <property type="entry name" value="Endouclease-III_FeS-bd_BS"/>
</dbReference>
<dbReference type="PROSITE" id="PS01155">
    <property type="entry name" value="ENDONUCLEASE_III_2"/>
    <property type="match status" value="1"/>
</dbReference>
<dbReference type="GO" id="GO:0032357">
    <property type="term" value="F:oxidized purine DNA binding"/>
    <property type="evidence" value="ECO:0007669"/>
    <property type="project" value="TreeGrafter"/>
</dbReference>
<evidence type="ECO:0000256" key="4">
    <source>
        <dbReference type="ARBA" id="ARBA00012045"/>
    </source>
</evidence>
<evidence type="ECO:0000256" key="12">
    <source>
        <dbReference type="ARBA" id="ARBA00023204"/>
    </source>
</evidence>
<evidence type="ECO:0000256" key="3">
    <source>
        <dbReference type="ARBA" id="ARBA00008343"/>
    </source>
</evidence>
<dbReference type="GO" id="GO:0046872">
    <property type="term" value="F:metal ion binding"/>
    <property type="evidence" value="ECO:0007669"/>
    <property type="project" value="UniProtKB-KW"/>
</dbReference>
<dbReference type="InterPro" id="IPR003651">
    <property type="entry name" value="Endonuclease3_FeS-loop_motif"/>
</dbReference>
<dbReference type="InterPro" id="IPR044298">
    <property type="entry name" value="MIG/MutY"/>
</dbReference>
<comment type="caution">
    <text evidence="16">The sequence shown here is derived from an EMBL/GenBank/DDBJ whole genome shotgun (WGS) entry which is preliminary data.</text>
</comment>
<dbReference type="SMART" id="SM00525">
    <property type="entry name" value="FES"/>
    <property type="match status" value="1"/>
</dbReference>
<keyword evidence="11" id="KW-0411">Iron-sulfur</keyword>
<keyword evidence="9" id="KW-0378">Hydrolase</keyword>
<proteinExistence type="inferred from homology"/>
<dbReference type="GO" id="GO:0051539">
    <property type="term" value="F:4 iron, 4 sulfur cluster binding"/>
    <property type="evidence" value="ECO:0007669"/>
    <property type="project" value="UniProtKB-KW"/>
</dbReference>
<dbReference type="Gene3D" id="1.10.340.30">
    <property type="entry name" value="Hypothetical protein, domain 2"/>
    <property type="match status" value="1"/>
</dbReference>
<dbReference type="GO" id="GO:0034039">
    <property type="term" value="F:8-oxo-7,8-dihydroguanine DNA N-glycosylase activity"/>
    <property type="evidence" value="ECO:0007669"/>
    <property type="project" value="TreeGrafter"/>
</dbReference>
<keyword evidence="7" id="KW-0479">Metal-binding</keyword>
<evidence type="ECO:0000256" key="1">
    <source>
        <dbReference type="ARBA" id="ARBA00000843"/>
    </source>
</evidence>
<keyword evidence="6" id="KW-0004">4Fe-4S</keyword>